<proteinExistence type="predicted"/>
<feature type="compositionally biased region" description="Basic and acidic residues" evidence="1">
    <location>
        <begin position="139"/>
        <end position="157"/>
    </location>
</feature>
<feature type="region of interest" description="Disordered" evidence="1">
    <location>
        <begin position="133"/>
        <end position="169"/>
    </location>
</feature>
<comment type="caution">
    <text evidence="2">The sequence shown here is derived from an EMBL/GenBank/DDBJ whole genome shotgun (WGS) entry which is preliminary data.</text>
</comment>
<evidence type="ECO:0000313" key="3">
    <source>
        <dbReference type="Proteomes" id="UP001283361"/>
    </source>
</evidence>
<organism evidence="2 3">
    <name type="scientific">Elysia crispata</name>
    <name type="common">lettuce slug</name>
    <dbReference type="NCBI Taxonomy" id="231223"/>
    <lineage>
        <taxon>Eukaryota</taxon>
        <taxon>Metazoa</taxon>
        <taxon>Spiralia</taxon>
        <taxon>Lophotrochozoa</taxon>
        <taxon>Mollusca</taxon>
        <taxon>Gastropoda</taxon>
        <taxon>Heterobranchia</taxon>
        <taxon>Euthyneura</taxon>
        <taxon>Panpulmonata</taxon>
        <taxon>Sacoglossa</taxon>
        <taxon>Placobranchoidea</taxon>
        <taxon>Plakobranchidae</taxon>
        <taxon>Elysia</taxon>
    </lineage>
</organism>
<sequence>MTTAALISRHDAADWSGVHSGSDSVDSNLGPGLGHGITDCDNSPSLAVLVQESKQCPAQVLFRSCIDTCGSGDTLARRSHTHSNWIQLCLLLSVQRSFLNSACRRSGFKAPFSVTESNGPKTQAQTCVNCRPRSNLRGLPDKVRPSSNSDLHRKPDSCGEMPGAAAKKK</sequence>
<gene>
    <name evidence="2" type="ORF">RRG08_005909</name>
</gene>
<protein>
    <submittedName>
        <fullName evidence="2">Uncharacterized protein</fullName>
    </submittedName>
</protein>
<reference evidence="2" key="1">
    <citation type="journal article" date="2023" name="G3 (Bethesda)">
        <title>A reference genome for the long-term kleptoplast-retaining sea slug Elysia crispata morphotype clarki.</title>
        <authorList>
            <person name="Eastman K.E."/>
            <person name="Pendleton A.L."/>
            <person name="Shaikh M.A."/>
            <person name="Suttiyut T."/>
            <person name="Ogas R."/>
            <person name="Tomko P."/>
            <person name="Gavelis G."/>
            <person name="Widhalm J.R."/>
            <person name="Wisecaver J.H."/>
        </authorList>
    </citation>
    <scope>NUCLEOTIDE SEQUENCE</scope>
    <source>
        <strain evidence="2">ECLA1</strain>
    </source>
</reference>
<evidence type="ECO:0000313" key="2">
    <source>
        <dbReference type="EMBL" id="KAK3732745.1"/>
    </source>
</evidence>
<dbReference type="Proteomes" id="UP001283361">
    <property type="component" value="Unassembled WGS sequence"/>
</dbReference>
<keyword evidence="3" id="KW-1185">Reference proteome</keyword>
<evidence type="ECO:0000256" key="1">
    <source>
        <dbReference type="SAM" id="MobiDB-lite"/>
    </source>
</evidence>
<accession>A0AAE1CSM4</accession>
<name>A0AAE1CSM4_9GAST</name>
<dbReference type="EMBL" id="JAWDGP010006941">
    <property type="protein sequence ID" value="KAK3732745.1"/>
    <property type="molecule type" value="Genomic_DNA"/>
</dbReference>
<dbReference type="AlphaFoldDB" id="A0AAE1CSM4"/>